<keyword evidence="1" id="KW-0812">Transmembrane</keyword>
<dbReference type="AlphaFoldDB" id="A0A2P8HTC0"/>
<organism evidence="2 3">
    <name type="scientific">Chitinophaga niastensis</name>
    <dbReference type="NCBI Taxonomy" id="536980"/>
    <lineage>
        <taxon>Bacteria</taxon>
        <taxon>Pseudomonadati</taxon>
        <taxon>Bacteroidota</taxon>
        <taxon>Chitinophagia</taxon>
        <taxon>Chitinophagales</taxon>
        <taxon>Chitinophagaceae</taxon>
        <taxon>Chitinophaga</taxon>
    </lineage>
</organism>
<dbReference type="EMBL" id="PYAW01000001">
    <property type="protein sequence ID" value="PSL49479.1"/>
    <property type="molecule type" value="Genomic_DNA"/>
</dbReference>
<comment type="caution">
    <text evidence="2">The sequence shown here is derived from an EMBL/GenBank/DDBJ whole genome shotgun (WGS) entry which is preliminary data.</text>
</comment>
<evidence type="ECO:0000313" key="2">
    <source>
        <dbReference type="EMBL" id="PSL49479.1"/>
    </source>
</evidence>
<name>A0A2P8HTC0_CHINA</name>
<protein>
    <recommendedName>
        <fullName evidence="4">HlyD family secretion protein</fullName>
    </recommendedName>
</protein>
<feature type="transmembrane region" description="Helical" evidence="1">
    <location>
        <begin position="27"/>
        <end position="48"/>
    </location>
</feature>
<evidence type="ECO:0000256" key="1">
    <source>
        <dbReference type="SAM" id="Phobius"/>
    </source>
</evidence>
<proteinExistence type="predicted"/>
<keyword evidence="3" id="KW-1185">Reference proteome</keyword>
<reference evidence="2 3" key="1">
    <citation type="submission" date="2018-03" db="EMBL/GenBank/DDBJ databases">
        <title>Genomic Encyclopedia of Archaeal and Bacterial Type Strains, Phase II (KMG-II): from individual species to whole genera.</title>
        <authorList>
            <person name="Goeker M."/>
        </authorList>
    </citation>
    <scope>NUCLEOTIDE SEQUENCE [LARGE SCALE GENOMIC DNA]</scope>
    <source>
        <strain evidence="2 3">DSM 24859</strain>
    </source>
</reference>
<dbReference type="RefSeq" id="WP_106526710.1">
    <property type="nucleotide sequence ID" value="NZ_PYAW01000001.1"/>
</dbReference>
<accession>A0A2P8HTC0</accession>
<dbReference type="Proteomes" id="UP000240971">
    <property type="component" value="Unassembled WGS sequence"/>
</dbReference>
<sequence>MIDNHTYQHSFEVQEIIGKTPTWMVRWGIIAFSVTICLLLLLSMFIIYPVTARYPVNILLDAPLQYIIQSGNETISFKQSTGQITGNATVAVALADNGQQHTITAAYTGIIVPIKSIKSDGPATPDTLAIIIPQKAGYTFNGSLPARLIKPSRQAIRVKLLVQENNLTGNTITLQGDLTEMSPIAINGNCTFSGILSPSSNRQLANDITFTPACKGMLEIKLSEKSLFATFMEKTFRL</sequence>
<evidence type="ECO:0000313" key="3">
    <source>
        <dbReference type="Proteomes" id="UP000240971"/>
    </source>
</evidence>
<gene>
    <name evidence="2" type="ORF">CLV51_101812</name>
</gene>
<dbReference type="OrthoDB" id="7057889at2"/>
<evidence type="ECO:0008006" key="4">
    <source>
        <dbReference type="Google" id="ProtNLM"/>
    </source>
</evidence>
<keyword evidence="1" id="KW-1133">Transmembrane helix</keyword>
<keyword evidence="1" id="KW-0472">Membrane</keyword>